<dbReference type="EMBL" id="AUPC02000007">
    <property type="protein sequence ID" value="POG81965.1"/>
    <property type="molecule type" value="Genomic_DNA"/>
</dbReference>
<feature type="binding site" evidence="1">
    <location>
        <position position="66"/>
    </location>
    <ligand>
        <name>ATP</name>
        <dbReference type="ChEBI" id="CHEBI:30616"/>
    </ligand>
</feature>
<keyword evidence="1" id="KW-0067">ATP-binding</keyword>
<keyword evidence="1" id="KW-0547">Nucleotide-binding</keyword>
<keyword evidence="3" id="KW-1185">Reference proteome</keyword>
<dbReference type="SUPFAM" id="SSF56112">
    <property type="entry name" value="Protein kinase-like (PK-like)"/>
    <property type="match status" value="1"/>
</dbReference>
<dbReference type="AlphaFoldDB" id="A0A2H5S3Q6"/>
<dbReference type="GO" id="GO:0005524">
    <property type="term" value="F:ATP binding"/>
    <property type="evidence" value="ECO:0007669"/>
    <property type="project" value="UniProtKB-UniRule"/>
</dbReference>
<dbReference type="GO" id="GO:0004672">
    <property type="term" value="F:protein kinase activity"/>
    <property type="evidence" value="ECO:0007669"/>
    <property type="project" value="InterPro"/>
</dbReference>
<dbReference type="Gene3D" id="1.10.510.10">
    <property type="entry name" value="Transferase(Phosphotransferase) domain 1"/>
    <property type="match status" value="1"/>
</dbReference>
<dbReference type="InterPro" id="IPR011009">
    <property type="entry name" value="Kinase-like_dom_sf"/>
</dbReference>
<dbReference type="InterPro" id="IPR017441">
    <property type="entry name" value="Protein_kinase_ATP_BS"/>
</dbReference>
<dbReference type="InterPro" id="IPR000719">
    <property type="entry name" value="Prot_kinase_dom"/>
</dbReference>
<protein>
    <submittedName>
        <fullName evidence="2">Kinase-like domain-containing protein</fullName>
    </submittedName>
</protein>
<proteinExistence type="predicted"/>
<name>A0A2H5S3Q6_RHIID</name>
<dbReference type="InterPro" id="IPR052945">
    <property type="entry name" value="Mitotic_Regulator"/>
</dbReference>
<reference evidence="2 3" key="1">
    <citation type="journal article" date="2013" name="Proc. Natl. Acad. Sci. U.S.A.">
        <title>Genome of an arbuscular mycorrhizal fungus provides insight into the oldest plant symbiosis.</title>
        <authorList>
            <person name="Tisserant E."/>
            <person name="Malbreil M."/>
            <person name="Kuo A."/>
            <person name="Kohler A."/>
            <person name="Symeonidi A."/>
            <person name="Balestrini R."/>
            <person name="Charron P."/>
            <person name="Duensing N."/>
            <person name="Frei Dit Frey N."/>
            <person name="Gianinazzi-Pearson V."/>
            <person name="Gilbert L.B."/>
            <person name="Handa Y."/>
            <person name="Herr J.R."/>
            <person name="Hijri M."/>
            <person name="Koul R."/>
            <person name="Kawaguchi M."/>
            <person name="Krajinski F."/>
            <person name="Lammers P.J."/>
            <person name="Masclaux F.G."/>
            <person name="Murat C."/>
            <person name="Morin E."/>
            <person name="Ndikumana S."/>
            <person name="Pagni M."/>
            <person name="Petitpierre D."/>
            <person name="Requena N."/>
            <person name="Rosikiewicz P."/>
            <person name="Riley R."/>
            <person name="Saito K."/>
            <person name="San Clemente H."/>
            <person name="Shapiro H."/>
            <person name="van Tuinen D."/>
            <person name="Becard G."/>
            <person name="Bonfante P."/>
            <person name="Paszkowski U."/>
            <person name="Shachar-Hill Y.Y."/>
            <person name="Tuskan G.A."/>
            <person name="Young P.W."/>
            <person name="Sanders I.R."/>
            <person name="Henrissat B."/>
            <person name="Rensing S.A."/>
            <person name="Grigoriev I.V."/>
            <person name="Corradi N."/>
            <person name="Roux C."/>
            <person name="Martin F."/>
        </authorList>
    </citation>
    <scope>NUCLEOTIDE SEQUENCE [LARGE SCALE GENOMIC DNA]</scope>
    <source>
        <strain evidence="2 3">DAOM 197198</strain>
    </source>
</reference>
<organism evidence="2 3">
    <name type="scientific">Rhizophagus irregularis (strain DAOM 181602 / DAOM 197198 / MUCL 43194)</name>
    <name type="common">Arbuscular mycorrhizal fungus</name>
    <name type="synonym">Glomus intraradices</name>
    <dbReference type="NCBI Taxonomy" id="747089"/>
    <lineage>
        <taxon>Eukaryota</taxon>
        <taxon>Fungi</taxon>
        <taxon>Fungi incertae sedis</taxon>
        <taxon>Mucoromycota</taxon>
        <taxon>Glomeromycotina</taxon>
        <taxon>Glomeromycetes</taxon>
        <taxon>Glomerales</taxon>
        <taxon>Glomeraceae</taxon>
        <taxon>Rhizophagus</taxon>
    </lineage>
</organism>
<gene>
    <name evidence="2" type="ORF">GLOIN_2v1867705</name>
</gene>
<dbReference type="InterPro" id="IPR001245">
    <property type="entry name" value="Ser-Thr/Tyr_kinase_cat_dom"/>
</dbReference>
<accession>A0A2H5S3Q6</accession>
<dbReference type="PRINTS" id="PR00109">
    <property type="entry name" value="TYRKINASE"/>
</dbReference>
<dbReference type="SMART" id="SM00671">
    <property type="entry name" value="SEL1"/>
    <property type="match status" value="6"/>
</dbReference>
<dbReference type="Proteomes" id="UP000018888">
    <property type="component" value="Unassembled WGS sequence"/>
</dbReference>
<dbReference type="Gene3D" id="1.25.40.10">
    <property type="entry name" value="Tetratricopeptide repeat domain"/>
    <property type="match status" value="2"/>
</dbReference>
<dbReference type="PANTHER" id="PTHR43628:SF1">
    <property type="entry name" value="CHITIN SYNTHASE REGULATORY FACTOR 2-RELATED"/>
    <property type="match status" value="1"/>
</dbReference>
<comment type="caution">
    <text evidence="2">The sequence shown here is derived from an EMBL/GenBank/DDBJ whole genome shotgun (WGS) entry which is preliminary data.</text>
</comment>
<sequence>MSDNIKMHDTENKNEWINWIEEAVDKEHIKYYEYKEFSNFQEIGTGGFGKVYSANWKNLGKCFALKSFFSLDNVTVKEIVCELKIQREVDYHDNIIRCHGITKFESADYHINNNYMLVMEYANSGSLRSYLKKNFTNLTWDDKYNMAYQLACAVSCLHKEKIIHRDLHSDNILVHQNVIKLADFGLSKRIGMSSNFQSKLFGVIPYVDPKSFIRRRNNNNQTQVYSLNEKSDVYSVGVLLWEISSGQPPFSVDGLYDVGLIYDISQGFRETVVPDTPEEYVKFILVKCWDGEPDNRPIIYKVVDWLNALMIKSNIISVKQELNGATHQILSVKQEPNEVTSEDHQISVKQEPNEATSLSTNNLQSQGELSQLIQNFDKMEMNTEEINSIAISSKQVDLPTAISSKQEDLPTAISSKQVDLPTAISSKQEDLPTEKDFNMIVGEINDFIYKLKNDGNDNPELEKLQVIEHFNNCKASSQEIYNWLLNNQVSSDSICLLGYFNFHGIVTSKNNEKAFDLFINASKKNHVLAQLFVGDCYFYGYGAIKNKKLSFKYYEEVANKNYAVGQLEIGYSYEKGIGIEKDLKKALYWYEKAANNGNIIAIHNLGNCYKNGIGVKIDYNKAFKFFKQSAERRYSKGITSLGYCYDEGIGTKIDKQKAFELYQKTANLGNEMAQYNLALMYEYGKGITKDINKAIYWYEQLARQGNQNAQNKLETLHDL</sequence>
<dbReference type="SMR" id="A0A2H5S3Q6"/>
<evidence type="ECO:0000313" key="2">
    <source>
        <dbReference type="EMBL" id="POG81965.1"/>
    </source>
</evidence>
<dbReference type="Pfam" id="PF08238">
    <property type="entry name" value="Sel1"/>
    <property type="match status" value="6"/>
</dbReference>
<dbReference type="SUPFAM" id="SSF81901">
    <property type="entry name" value="HCP-like"/>
    <property type="match status" value="1"/>
</dbReference>
<dbReference type="InterPro" id="IPR006597">
    <property type="entry name" value="Sel1-like"/>
</dbReference>
<dbReference type="PROSITE" id="PS50011">
    <property type="entry name" value="PROTEIN_KINASE_DOM"/>
    <property type="match status" value="1"/>
</dbReference>
<dbReference type="Pfam" id="PF07714">
    <property type="entry name" value="PK_Tyr_Ser-Thr"/>
    <property type="match status" value="1"/>
</dbReference>
<reference evidence="2 3" key="2">
    <citation type="journal article" date="2018" name="New Phytol.">
        <title>High intraspecific genome diversity in the model arbuscular mycorrhizal symbiont Rhizophagus irregularis.</title>
        <authorList>
            <person name="Chen E.C.H."/>
            <person name="Morin E."/>
            <person name="Beaudet D."/>
            <person name="Noel J."/>
            <person name="Yildirir G."/>
            <person name="Ndikumana S."/>
            <person name="Charron P."/>
            <person name="St-Onge C."/>
            <person name="Giorgi J."/>
            <person name="Kruger M."/>
            <person name="Marton T."/>
            <person name="Ropars J."/>
            <person name="Grigoriev I.V."/>
            <person name="Hainaut M."/>
            <person name="Henrissat B."/>
            <person name="Roux C."/>
            <person name="Martin F."/>
            <person name="Corradi N."/>
        </authorList>
    </citation>
    <scope>NUCLEOTIDE SEQUENCE [LARGE SCALE GENOMIC DNA]</scope>
    <source>
        <strain evidence="2 3">DAOM 197198</strain>
    </source>
</reference>
<dbReference type="InterPro" id="IPR011990">
    <property type="entry name" value="TPR-like_helical_dom_sf"/>
</dbReference>
<evidence type="ECO:0000256" key="1">
    <source>
        <dbReference type="PROSITE-ProRule" id="PRU10141"/>
    </source>
</evidence>
<dbReference type="VEuPathDB" id="FungiDB:RhiirFUN_007233"/>
<evidence type="ECO:0000313" key="3">
    <source>
        <dbReference type="Proteomes" id="UP000018888"/>
    </source>
</evidence>
<dbReference type="PROSITE" id="PS00107">
    <property type="entry name" value="PROTEIN_KINASE_ATP"/>
    <property type="match status" value="1"/>
</dbReference>
<dbReference type="PANTHER" id="PTHR43628">
    <property type="entry name" value="ACTIVATOR OF C KINASE PROTEIN 1-RELATED"/>
    <property type="match status" value="1"/>
</dbReference>